<dbReference type="PROSITE" id="PS00675">
    <property type="entry name" value="SIGMA54_INTERACT_1"/>
    <property type="match status" value="1"/>
</dbReference>
<evidence type="ECO:0000313" key="8">
    <source>
        <dbReference type="Proteomes" id="UP000186895"/>
    </source>
</evidence>
<dbReference type="PROSITE" id="PS50045">
    <property type="entry name" value="SIGMA54_INTERACT_4"/>
    <property type="match status" value="1"/>
</dbReference>
<dbReference type="eggNOG" id="COG3604">
    <property type="taxonomic scope" value="Bacteria"/>
</dbReference>
<organism evidence="7 8">
    <name type="scientific">Marinobacterium stanieri</name>
    <dbReference type="NCBI Taxonomy" id="49186"/>
    <lineage>
        <taxon>Bacteria</taxon>
        <taxon>Pseudomonadati</taxon>
        <taxon>Pseudomonadota</taxon>
        <taxon>Gammaproteobacteria</taxon>
        <taxon>Oceanospirillales</taxon>
        <taxon>Oceanospirillaceae</taxon>
        <taxon>Marinobacterium</taxon>
    </lineage>
</organism>
<dbReference type="InterPro" id="IPR025944">
    <property type="entry name" value="Sigma_54_int_dom_CS"/>
</dbReference>
<reference evidence="7 8" key="1">
    <citation type="submission" date="2017-01" db="EMBL/GenBank/DDBJ databases">
        <authorList>
            <person name="Mah S.A."/>
            <person name="Swanson W.J."/>
            <person name="Moy G.W."/>
            <person name="Vacquier V.D."/>
        </authorList>
    </citation>
    <scope>NUCLEOTIDE SEQUENCE [LARGE SCALE GENOMIC DNA]</scope>
    <source>
        <strain evidence="7 8">DSM 7027</strain>
    </source>
</reference>
<dbReference type="SUPFAM" id="SSF52540">
    <property type="entry name" value="P-loop containing nucleoside triphosphate hydrolases"/>
    <property type="match status" value="1"/>
</dbReference>
<keyword evidence="2" id="KW-0067">ATP-binding</keyword>
<evidence type="ECO:0000256" key="1">
    <source>
        <dbReference type="ARBA" id="ARBA00022741"/>
    </source>
</evidence>
<gene>
    <name evidence="7" type="ORF">SAMN05421647_103271</name>
</gene>
<accession>A0A1N6RDW0</accession>
<name>A0A1N6RDW0_9GAMM</name>
<evidence type="ECO:0000256" key="5">
    <source>
        <dbReference type="ARBA" id="ARBA00023163"/>
    </source>
</evidence>
<dbReference type="Pfam" id="PF01590">
    <property type="entry name" value="GAF"/>
    <property type="match status" value="1"/>
</dbReference>
<dbReference type="GO" id="GO:0006355">
    <property type="term" value="P:regulation of DNA-templated transcription"/>
    <property type="evidence" value="ECO:0007669"/>
    <property type="project" value="InterPro"/>
</dbReference>
<dbReference type="InterPro" id="IPR058031">
    <property type="entry name" value="AAA_lid_NorR"/>
</dbReference>
<dbReference type="SMART" id="SM00382">
    <property type="entry name" value="AAA"/>
    <property type="match status" value="1"/>
</dbReference>
<keyword evidence="3" id="KW-0805">Transcription regulation</keyword>
<dbReference type="CDD" id="cd00009">
    <property type="entry name" value="AAA"/>
    <property type="match status" value="1"/>
</dbReference>
<dbReference type="Gene3D" id="3.30.450.40">
    <property type="match status" value="1"/>
</dbReference>
<protein>
    <submittedName>
        <fullName evidence="7">Anaerobic nitric oxide reductase transcription regulator</fullName>
    </submittedName>
</protein>
<proteinExistence type="predicted"/>
<dbReference type="Proteomes" id="UP000186895">
    <property type="component" value="Unassembled WGS sequence"/>
</dbReference>
<dbReference type="InterPro" id="IPR009057">
    <property type="entry name" value="Homeodomain-like_sf"/>
</dbReference>
<dbReference type="GO" id="GO:0005524">
    <property type="term" value="F:ATP binding"/>
    <property type="evidence" value="ECO:0007669"/>
    <property type="project" value="UniProtKB-KW"/>
</dbReference>
<evidence type="ECO:0000256" key="3">
    <source>
        <dbReference type="ARBA" id="ARBA00023015"/>
    </source>
</evidence>
<dbReference type="InterPro" id="IPR025943">
    <property type="entry name" value="Sigma_54_int_dom_ATP-bd_2"/>
</dbReference>
<sequence>MISVVSDLSRHIPPRKRYQQLLERIQHHFPCDAVALLRLRDSVLYPLATSGLSDDTLGRTFRVEDHPRLSRILLSRDPVRFPSDSALPDPYDGLVNGPETALHVHDCMGVALFVDEQPWGLLTLDALNPKAFNQLDLESLRVFVRLAEASIRVAELIQSLEHQVKKEHEVARVLSQDSGYSEIMGESSAIQALVKELDLVAASDLSVLVSGETGVGKELVARHLHAGSARADAPLVYVNCAALPENLIESELFGHTRGAFSGATGARKGKFELADGGTLFLDEIGELPLAMQPKLLRALQTGEVQRLGSDHYHCADVRVIAATNRNLKEEILAGRFRADLYHRLSVYPVTVPPLRERGRDVLLLAGHFLELNRRKLGLGSLRLSKHACRALTGYDWPGNVRELEHLISRAVLRLSATRKPSGRVLTLDAALLELPVDPTHFSASESAPFQCNEHPQFTETLSLREATDRFQADMIVQSLRMHAFNRTATARALGVDPGNFNRLLKRLEINVEELKLNA</sequence>
<dbReference type="PANTHER" id="PTHR32071">
    <property type="entry name" value="TRANSCRIPTIONAL REGULATORY PROTEIN"/>
    <property type="match status" value="1"/>
</dbReference>
<dbReference type="NCBIfam" id="NF003451">
    <property type="entry name" value="PRK05022.1"/>
    <property type="match status" value="1"/>
</dbReference>
<dbReference type="Gene3D" id="1.10.8.60">
    <property type="match status" value="1"/>
</dbReference>
<dbReference type="PROSITE" id="PS00688">
    <property type="entry name" value="SIGMA54_INTERACT_3"/>
    <property type="match status" value="1"/>
</dbReference>
<dbReference type="InterPro" id="IPR027417">
    <property type="entry name" value="P-loop_NTPase"/>
</dbReference>
<dbReference type="PROSITE" id="PS00676">
    <property type="entry name" value="SIGMA54_INTERACT_2"/>
    <property type="match status" value="1"/>
</dbReference>
<dbReference type="InterPro" id="IPR029016">
    <property type="entry name" value="GAF-like_dom_sf"/>
</dbReference>
<dbReference type="InterPro" id="IPR025662">
    <property type="entry name" value="Sigma_54_int_dom_ATP-bd_1"/>
</dbReference>
<dbReference type="SMART" id="SM00065">
    <property type="entry name" value="GAF"/>
    <property type="match status" value="1"/>
</dbReference>
<keyword evidence="1" id="KW-0547">Nucleotide-binding</keyword>
<dbReference type="Gene3D" id="1.10.10.60">
    <property type="entry name" value="Homeodomain-like"/>
    <property type="match status" value="1"/>
</dbReference>
<dbReference type="EMBL" id="FTMN01000003">
    <property type="protein sequence ID" value="SIQ27034.1"/>
    <property type="molecule type" value="Genomic_DNA"/>
</dbReference>
<dbReference type="Gene3D" id="3.40.50.300">
    <property type="entry name" value="P-loop containing nucleotide triphosphate hydrolases"/>
    <property type="match status" value="1"/>
</dbReference>
<dbReference type="GO" id="GO:0003677">
    <property type="term" value="F:DNA binding"/>
    <property type="evidence" value="ECO:0007669"/>
    <property type="project" value="UniProtKB-KW"/>
</dbReference>
<dbReference type="FunFam" id="3.40.50.300:FF:000006">
    <property type="entry name" value="DNA-binding transcriptional regulator NtrC"/>
    <property type="match status" value="1"/>
</dbReference>
<keyword evidence="5" id="KW-0804">Transcription</keyword>
<dbReference type="InterPro" id="IPR003018">
    <property type="entry name" value="GAF"/>
</dbReference>
<keyword evidence="4" id="KW-0238">DNA-binding</keyword>
<dbReference type="InterPro" id="IPR003593">
    <property type="entry name" value="AAA+_ATPase"/>
</dbReference>
<dbReference type="AlphaFoldDB" id="A0A1N6RDW0"/>
<dbReference type="STRING" id="49186.SAMN05421647_103271"/>
<dbReference type="InterPro" id="IPR002078">
    <property type="entry name" value="Sigma_54_int"/>
</dbReference>
<evidence type="ECO:0000259" key="6">
    <source>
        <dbReference type="PROSITE" id="PS50045"/>
    </source>
</evidence>
<evidence type="ECO:0000256" key="4">
    <source>
        <dbReference type="ARBA" id="ARBA00023125"/>
    </source>
</evidence>
<dbReference type="Pfam" id="PF25601">
    <property type="entry name" value="AAA_lid_14"/>
    <property type="match status" value="1"/>
</dbReference>
<dbReference type="SUPFAM" id="SSF55781">
    <property type="entry name" value="GAF domain-like"/>
    <property type="match status" value="1"/>
</dbReference>
<dbReference type="Pfam" id="PF00158">
    <property type="entry name" value="Sigma54_activat"/>
    <property type="match status" value="1"/>
</dbReference>
<evidence type="ECO:0000256" key="2">
    <source>
        <dbReference type="ARBA" id="ARBA00022840"/>
    </source>
</evidence>
<feature type="domain" description="Sigma-54 factor interaction" evidence="6">
    <location>
        <begin position="183"/>
        <end position="412"/>
    </location>
</feature>
<evidence type="ECO:0000313" key="7">
    <source>
        <dbReference type="EMBL" id="SIQ27034.1"/>
    </source>
</evidence>
<dbReference type="SUPFAM" id="SSF46689">
    <property type="entry name" value="Homeodomain-like"/>
    <property type="match status" value="1"/>
</dbReference>
<dbReference type="PANTHER" id="PTHR32071:SF35">
    <property type="entry name" value="ANAEROBIC NITRIC OXIDE REDUCTASE TRANSCRIPTION REGULATOR NORR"/>
    <property type="match status" value="1"/>
</dbReference>
<keyword evidence="8" id="KW-1185">Reference proteome</keyword>